<accession>A0ABV5ME77</accession>
<dbReference type="Gene3D" id="1.20.120.450">
    <property type="entry name" value="dinb family like domain"/>
    <property type="match status" value="1"/>
</dbReference>
<dbReference type="Proteomes" id="UP001589608">
    <property type="component" value="Unassembled WGS sequence"/>
</dbReference>
<evidence type="ECO:0000313" key="3">
    <source>
        <dbReference type="Proteomes" id="UP001589608"/>
    </source>
</evidence>
<sequence length="208" mass="22146">MIREAYLASAATAAALLRDPGLAERWTEPSALPEFTTGGLARHLANQVTQTVTYLAAAPGPAAIPVLEHFTRNDWVTTGADSPDNADIRRRSERAAASTSAAGLADLVDAALAALRAAVPAQPRDRIVDLGEWGLTLEDFLRTRIVELVVHADDLAVSLGRPTPPADPAAAQVTIELLTRIAAWRHGPLNVIRALARRERAPDSISAF</sequence>
<protein>
    <submittedName>
        <fullName evidence="2">Maleylpyruvate isomerase N-terminal domain-containing protein</fullName>
    </submittedName>
</protein>
<evidence type="ECO:0000313" key="2">
    <source>
        <dbReference type="EMBL" id="MFB9447165.1"/>
    </source>
</evidence>
<keyword evidence="2" id="KW-0413">Isomerase</keyword>
<keyword evidence="3" id="KW-1185">Reference proteome</keyword>
<gene>
    <name evidence="2" type="ORF">ACFFTR_29085</name>
</gene>
<dbReference type="InterPro" id="IPR034660">
    <property type="entry name" value="DinB/YfiT-like"/>
</dbReference>
<evidence type="ECO:0000259" key="1">
    <source>
        <dbReference type="Pfam" id="PF11716"/>
    </source>
</evidence>
<reference evidence="2 3" key="1">
    <citation type="submission" date="2024-09" db="EMBL/GenBank/DDBJ databases">
        <authorList>
            <person name="Sun Q."/>
            <person name="Mori K."/>
        </authorList>
    </citation>
    <scope>NUCLEOTIDE SEQUENCE [LARGE SCALE GENOMIC DNA]</scope>
    <source>
        <strain evidence="2 3">JCM 3307</strain>
    </source>
</reference>
<organism evidence="2 3">
    <name type="scientific">Dactylosporangium vinaceum</name>
    <dbReference type="NCBI Taxonomy" id="53362"/>
    <lineage>
        <taxon>Bacteria</taxon>
        <taxon>Bacillati</taxon>
        <taxon>Actinomycetota</taxon>
        <taxon>Actinomycetes</taxon>
        <taxon>Micromonosporales</taxon>
        <taxon>Micromonosporaceae</taxon>
        <taxon>Dactylosporangium</taxon>
    </lineage>
</organism>
<dbReference type="GO" id="GO:0016853">
    <property type="term" value="F:isomerase activity"/>
    <property type="evidence" value="ECO:0007669"/>
    <property type="project" value="UniProtKB-KW"/>
</dbReference>
<feature type="domain" description="Mycothiol-dependent maleylpyruvate isomerase metal-binding" evidence="1">
    <location>
        <begin position="8"/>
        <end position="156"/>
    </location>
</feature>
<name>A0ABV5ME77_9ACTN</name>
<dbReference type="RefSeq" id="WP_223092575.1">
    <property type="nucleotide sequence ID" value="NZ_CP061913.1"/>
</dbReference>
<dbReference type="Pfam" id="PF11716">
    <property type="entry name" value="MDMPI_N"/>
    <property type="match status" value="1"/>
</dbReference>
<dbReference type="InterPro" id="IPR024344">
    <property type="entry name" value="MDMPI_metal-binding"/>
</dbReference>
<dbReference type="EMBL" id="JBHMCA010000052">
    <property type="protein sequence ID" value="MFB9447165.1"/>
    <property type="molecule type" value="Genomic_DNA"/>
</dbReference>
<dbReference type="SUPFAM" id="SSF109854">
    <property type="entry name" value="DinB/YfiT-like putative metalloenzymes"/>
    <property type="match status" value="1"/>
</dbReference>
<proteinExistence type="predicted"/>
<comment type="caution">
    <text evidence="2">The sequence shown here is derived from an EMBL/GenBank/DDBJ whole genome shotgun (WGS) entry which is preliminary data.</text>
</comment>